<dbReference type="InterPro" id="IPR011251">
    <property type="entry name" value="Luciferase-like_dom"/>
</dbReference>
<dbReference type="GO" id="GO:0005829">
    <property type="term" value="C:cytosol"/>
    <property type="evidence" value="ECO:0007669"/>
    <property type="project" value="TreeGrafter"/>
</dbReference>
<name>A0A0R2E486_9LACO</name>
<evidence type="ECO:0000313" key="5">
    <source>
        <dbReference type="Proteomes" id="UP000050898"/>
    </source>
</evidence>
<accession>A0A0R2E486</accession>
<comment type="caution">
    <text evidence="4">The sequence shown here is derived from an EMBL/GenBank/DDBJ whole genome shotgun (WGS) entry which is preliminary data.</text>
</comment>
<keyword evidence="5" id="KW-1185">Reference proteome</keyword>
<dbReference type="Gene3D" id="3.20.20.30">
    <property type="entry name" value="Luciferase-like domain"/>
    <property type="match status" value="1"/>
</dbReference>
<reference evidence="4 5" key="1">
    <citation type="journal article" date="2015" name="Genome Announc.">
        <title>Expanding the biotechnology potential of lactobacilli through comparative genomics of 213 strains and associated genera.</title>
        <authorList>
            <person name="Sun Z."/>
            <person name="Harris H.M."/>
            <person name="McCann A."/>
            <person name="Guo C."/>
            <person name="Argimon S."/>
            <person name="Zhang W."/>
            <person name="Yang X."/>
            <person name="Jeffery I.B."/>
            <person name="Cooney J.C."/>
            <person name="Kagawa T.F."/>
            <person name="Liu W."/>
            <person name="Song Y."/>
            <person name="Salvetti E."/>
            <person name="Wrobel A."/>
            <person name="Rasinkangas P."/>
            <person name="Parkhill J."/>
            <person name="Rea M.C."/>
            <person name="O'Sullivan O."/>
            <person name="Ritari J."/>
            <person name="Douillard F.P."/>
            <person name="Paul Ross R."/>
            <person name="Yang R."/>
            <person name="Briner A.E."/>
            <person name="Felis G.E."/>
            <person name="de Vos W.M."/>
            <person name="Barrangou R."/>
            <person name="Klaenhammer T.R."/>
            <person name="Caufield P.W."/>
            <person name="Cui Y."/>
            <person name="Zhang H."/>
            <person name="O'Toole P.W."/>
        </authorList>
    </citation>
    <scope>NUCLEOTIDE SEQUENCE [LARGE SCALE GENOMIC DNA]</scope>
    <source>
        <strain evidence="4 5">DSM 20444</strain>
    </source>
</reference>
<dbReference type="GO" id="GO:0004497">
    <property type="term" value="F:monooxygenase activity"/>
    <property type="evidence" value="ECO:0007669"/>
    <property type="project" value="UniProtKB-KW"/>
</dbReference>
<dbReference type="InterPro" id="IPR022290">
    <property type="entry name" value="LLM_Atu2307-like"/>
</dbReference>
<feature type="domain" description="Luciferase-like" evidence="3">
    <location>
        <begin position="33"/>
        <end position="309"/>
    </location>
</feature>
<evidence type="ECO:0000259" key="3">
    <source>
        <dbReference type="Pfam" id="PF00296"/>
    </source>
</evidence>
<dbReference type="GO" id="GO:0016705">
    <property type="term" value="F:oxidoreductase activity, acting on paired donors, with incorporation or reduction of molecular oxygen"/>
    <property type="evidence" value="ECO:0007669"/>
    <property type="project" value="InterPro"/>
</dbReference>
<proteinExistence type="predicted"/>
<sequence length="354" mass="39025">MKKAVKKMIKPEELIFGLDSFGDIPQDEDGKSFTQAEAIRQVVKEAKMADELGIDVIALGEHHRVDYAISSPDTVLAAIASITKKITLATGVTVLSSDDPVRVYERFATLEAISRGRAEAVLGRGSFTESFPLFGYDLQNYDILFEEKLNLYSKLLEEKPVTWEGTTRAALKDADVFPKTDNGKIATRIAVGGSPESVVRTARYGFPLTLAIIGGSPERFSAYIELYKKAAAKFEQPVYPVAVHSHGVIADTDEEAIELGWNHIRASFVRIGQDRGWTPMSREQYEGEVQNGSFYVGSPETVAKRIARMIKILGIGRFELVYGAGGLSANARERTIELYATKVIPRVRELLSEG</sequence>
<gene>
    <name evidence="4" type="ORF">FD00_GL001250</name>
</gene>
<dbReference type="EMBL" id="AYYH01000003">
    <property type="protein sequence ID" value="KRN11248.1"/>
    <property type="molecule type" value="Genomic_DNA"/>
</dbReference>
<dbReference type="AlphaFoldDB" id="A0A0R2E486"/>
<evidence type="ECO:0000313" key="4">
    <source>
        <dbReference type="EMBL" id="KRN11248.1"/>
    </source>
</evidence>
<keyword evidence="2" id="KW-0503">Monooxygenase</keyword>
<keyword evidence="1" id="KW-0560">Oxidoreductase</keyword>
<dbReference type="NCBIfam" id="TIGR03858">
    <property type="entry name" value="LLM_2I7G"/>
    <property type="match status" value="1"/>
</dbReference>
<dbReference type="PANTHER" id="PTHR30137">
    <property type="entry name" value="LUCIFERASE-LIKE MONOOXYGENASE"/>
    <property type="match status" value="1"/>
</dbReference>
<evidence type="ECO:0000256" key="2">
    <source>
        <dbReference type="ARBA" id="ARBA00023033"/>
    </source>
</evidence>
<dbReference type="InterPro" id="IPR050766">
    <property type="entry name" value="Bact_Lucif_Oxidored"/>
</dbReference>
<evidence type="ECO:0000256" key="1">
    <source>
        <dbReference type="ARBA" id="ARBA00023002"/>
    </source>
</evidence>
<dbReference type="SUPFAM" id="SSF51679">
    <property type="entry name" value="Bacterial luciferase-like"/>
    <property type="match status" value="1"/>
</dbReference>
<dbReference type="InterPro" id="IPR036661">
    <property type="entry name" value="Luciferase-like_sf"/>
</dbReference>
<dbReference type="PATRIC" id="fig|1046596.6.peg.1333"/>
<organism evidence="4 5">
    <name type="scientific">Liquorilactobacillus mali KCTC 3596 = DSM 20444</name>
    <dbReference type="NCBI Taxonomy" id="1046596"/>
    <lineage>
        <taxon>Bacteria</taxon>
        <taxon>Bacillati</taxon>
        <taxon>Bacillota</taxon>
        <taxon>Bacilli</taxon>
        <taxon>Lactobacillales</taxon>
        <taxon>Lactobacillaceae</taxon>
        <taxon>Liquorilactobacillus</taxon>
    </lineage>
</organism>
<dbReference type="Pfam" id="PF00296">
    <property type="entry name" value="Bac_luciferase"/>
    <property type="match status" value="1"/>
</dbReference>
<dbReference type="PANTHER" id="PTHR30137:SF8">
    <property type="entry name" value="BLR5498 PROTEIN"/>
    <property type="match status" value="1"/>
</dbReference>
<protein>
    <submittedName>
        <fullName evidence="4">Oxidoreductase</fullName>
    </submittedName>
</protein>
<dbReference type="Proteomes" id="UP000050898">
    <property type="component" value="Unassembled WGS sequence"/>
</dbReference>